<organism evidence="2 3">
    <name type="scientific">Rodentibacter pneumotropicus</name>
    <dbReference type="NCBI Taxonomy" id="758"/>
    <lineage>
        <taxon>Bacteria</taxon>
        <taxon>Pseudomonadati</taxon>
        <taxon>Pseudomonadota</taxon>
        <taxon>Gammaproteobacteria</taxon>
        <taxon>Pasteurellales</taxon>
        <taxon>Pasteurellaceae</taxon>
        <taxon>Rodentibacter</taxon>
    </lineage>
</organism>
<dbReference type="AlphaFoldDB" id="A0A4S2QIM8"/>
<keyword evidence="1" id="KW-0472">Membrane</keyword>
<comment type="caution">
    <text evidence="2">The sequence shown here is derived from an EMBL/GenBank/DDBJ whole genome shotgun (WGS) entry which is preliminary data.</text>
</comment>
<dbReference type="EMBL" id="QXNG01000034">
    <property type="protein sequence ID" value="THA16255.1"/>
    <property type="molecule type" value="Genomic_DNA"/>
</dbReference>
<sequence length="79" mass="9374">MKKIVCITLFSFSAALFCLLISFIMGEVFYNIDNGVLFYQIDLLPFFKNFNVKDIGFFCLIFSTIFVITYLRYKDYFND</sequence>
<reference evidence="2 3" key="1">
    <citation type="journal article" date="2019" name="Vet. Microbiol.">
        <title>Development of multi locus sequence typing (MLST) of Rodentibacter pneumotropicus.</title>
        <authorList>
            <person name="Adhikary S."/>
            <person name="Bisgaard M."/>
            <person name="Boot R."/>
            <person name="Benga L."/>
            <person name="Nicklas W."/>
            <person name="Christensen H."/>
        </authorList>
    </citation>
    <scope>NUCLEOTIDE SEQUENCE [LARGE SCALE GENOMIC DNA]</scope>
    <source>
        <strain evidence="2 3">1596_07</strain>
    </source>
</reference>
<gene>
    <name evidence="2" type="ORF">D3M76_03625</name>
</gene>
<evidence type="ECO:0000313" key="3">
    <source>
        <dbReference type="Proteomes" id="UP000310576"/>
    </source>
</evidence>
<feature type="transmembrane region" description="Helical" evidence="1">
    <location>
        <begin position="55"/>
        <end position="73"/>
    </location>
</feature>
<dbReference type="Proteomes" id="UP000310576">
    <property type="component" value="Unassembled WGS sequence"/>
</dbReference>
<proteinExistence type="predicted"/>
<name>A0A4S2QIM8_9PAST</name>
<accession>A0A4S2QIM8</accession>
<evidence type="ECO:0000256" key="1">
    <source>
        <dbReference type="SAM" id="Phobius"/>
    </source>
</evidence>
<keyword evidence="1" id="KW-1133">Transmembrane helix</keyword>
<protein>
    <submittedName>
        <fullName evidence="2">Uncharacterized protein</fullName>
    </submittedName>
</protein>
<keyword evidence="1" id="KW-0812">Transmembrane</keyword>
<evidence type="ECO:0000313" key="2">
    <source>
        <dbReference type="EMBL" id="THA16255.1"/>
    </source>
</evidence>